<organism evidence="1 2">
    <name type="scientific">Gordonia araii NBRC 100433</name>
    <dbReference type="NCBI Taxonomy" id="1073574"/>
    <lineage>
        <taxon>Bacteria</taxon>
        <taxon>Bacillati</taxon>
        <taxon>Actinomycetota</taxon>
        <taxon>Actinomycetes</taxon>
        <taxon>Mycobacteriales</taxon>
        <taxon>Gordoniaceae</taxon>
        <taxon>Gordonia</taxon>
    </lineage>
</organism>
<gene>
    <name evidence="1" type="ORF">GOARA_070_00030</name>
</gene>
<dbReference type="EMBL" id="BAEE01000070">
    <property type="protein sequence ID" value="GAB11464.1"/>
    <property type="molecule type" value="Genomic_DNA"/>
</dbReference>
<evidence type="ECO:0000313" key="1">
    <source>
        <dbReference type="EMBL" id="GAB11464.1"/>
    </source>
</evidence>
<proteinExistence type="predicted"/>
<dbReference type="AlphaFoldDB" id="G7H6I9"/>
<evidence type="ECO:0000313" key="2">
    <source>
        <dbReference type="Proteomes" id="UP000035088"/>
    </source>
</evidence>
<name>G7H6I9_9ACTN</name>
<keyword evidence="2" id="KW-1185">Reference proteome</keyword>
<accession>G7H6I9</accession>
<dbReference type="STRING" id="1073574.GOARA_070_00030"/>
<protein>
    <submittedName>
        <fullName evidence="1">Uncharacterized protein</fullName>
    </submittedName>
</protein>
<reference evidence="1 2" key="1">
    <citation type="submission" date="2011-11" db="EMBL/GenBank/DDBJ databases">
        <title>Whole genome shotgun sequence of Gordonia araii NBRC 100433.</title>
        <authorList>
            <person name="Yoshida Y."/>
            <person name="Hosoyama A."/>
            <person name="Tsuchikane K."/>
            <person name="Katsumata H."/>
            <person name="Yamazaki S."/>
            <person name="Fujita N."/>
        </authorList>
    </citation>
    <scope>NUCLEOTIDE SEQUENCE [LARGE SCALE GENOMIC DNA]</scope>
    <source>
        <strain evidence="1 2">NBRC 100433</strain>
    </source>
</reference>
<dbReference type="Proteomes" id="UP000035088">
    <property type="component" value="Unassembled WGS sequence"/>
</dbReference>
<comment type="caution">
    <text evidence="1">The sequence shown here is derived from an EMBL/GenBank/DDBJ whole genome shotgun (WGS) entry which is preliminary data.</text>
</comment>
<dbReference type="RefSeq" id="WP_007323539.1">
    <property type="nucleotide sequence ID" value="NZ_BAEE01000070.1"/>
</dbReference>
<sequence>MEAERFPIDSRSLWYSGQYRRVGDGWYQYRKLRDQFVVYSSNLEPLPPGFMPWPESTTADARVYGGFKHADDDDVGATVAVGTVCVWKNLAWEVFGSSPSTGIWTLYLASAPDSYPMSGPYPSVVERKDWPGVSALSRDDVVVDVVPGEVALIRVNVVPIDSVARRGVALEERAVWWRESLRYSPWLPASEASEIAGRHTGVPANGLAALRVRDGWQVVAAEEDAGRGVGTPGLFVADDATVMAAAADESDDDASRRLTDELIARLQNGPKIAAIGPVGHDFMPTVLDPQA</sequence>